<evidence type="ECO:0000256" key="1">
    <source>
        <dbReference type="ARBA" id="ARBA00023054"/>
    </source>
</evidence>
<organism evidence="3 4">
    <name type="scientific">Micractinium conductrix</name>
    <dbReference type="NCBI Taxonomy" id="554055"/>
    <lineage>
        <taxon>Eukaryota</taxon>
        <taxon>Viridiplantae</taxon>
        <taxon>Chlorophyta</taxon>
        <taxon>core chlorophytes</taxon>
        <taxon>Trebouxiophyceae</taxon>
        <taxon>Chlorellales</taxon>
        <taxon>Chlorellaceae</taxon>
        <taxon>Chlorella clade</taxon>
        <taxon>Micractinium</taxon>
    </lineage>
</organism>
<feature type="compositionally biased region" description="Low complexity" evidence="2">
    <location>
        <begin position="108"/>
        <end position="122"/>
    </location>
</feature>
<name>A0A2P6VI28_9CHLO</name>
<dbReference type="STRING" id="554055.A0A2P6VI28"/>
<feature type="region of interest" description="Disordered" evidence="2">
    <location>
        <begin position="102"/>
        <end position="122"/>
    </location>
</feature>
<evidence type="ECO:0000256" key="2">
    <source>
        <dbReference type="SAM" id="MobiDB-lite"/>
    </source>
</evidence>
<evidence type="ECO:0000313" key="3">
    <source>
        <dbReference type="EMBL" id="PSC73745.1"/>
    </source>
</evidence>
<dbReference type="InterPro" id="IPR023214">
    <property type="entry name" value="HAD_sf"/>
</dbReference>
<dbReference type="SUPFAM" id="SSF56784">
    <property type="entry name" value="HAD-like"/>
    <property type="match status" value="1"/>
</dbReference>
<feature type="region of interest" description="Disordered" evidence="2">
    <location>
        <begin position="1555"/>
        <end position="1608"/>
    </location>
</feature>
<feature type="region of interest" description="Disordered" evidence="2">
    <location>
        <begin position="142"/>
        <end position="270"/>
    </location>
</feature>
<feature type="region of interest" description="Disordered" evidence="2">
    <location>
        <begin position="381"/>
        <end position="411"/>
    </location>
</feature>
<feature type="compositionally biased region" description="Low complexity" evidence="2">
    <location>
        <begin position="247"/>
        <end position="270"/>
    </location>
</feature>
<feature type="compositionally biased region" description="Polar residues" evidence="2">
    <location>
        <begin position="176"/>
        <end position="188"/>
    </location>
</feature>
<feature type="region of interest" description="Disordered" evidence="2">
    <location>
        <begin position="915"/>
        <end position="935"/>
    </location>
</feature>
<dbReference type="GO" id="GO:0035493">
    <property type="term" value="P:SNARE complex assembly"/>
    <property type="evidence" value="ECO:0007669"/>
    <property type="project" value="TreeGrafter"/>
</dbReference>
<feature type="compositionally biased region" description="Pro residues" evidence="2">
    <location>
        <begin position="1567"/>
        <end position="1576"/>
    </location>
</feature>
<dbReference type="EMBL" id="LHPF02000006">
    <property type="protein sequence ID" value="PSC73745.1"/>
    <property type="molecule type" value="Genomic_DNA"/>
</dbReference>
<feature type="compositionally biased region" description="Low complexity" evidence="2">
    <location>
        <begin position="1589"/>
        <end position="1600"/>
    </location>
</feature>
<dbReference type="PANTHER" id="PTHR15157:SF5">
    <property type="entry name" value="UV RADIATION RESISTANCE-ASSOCIATED GENE PROTEIN"/>
    <property type="match status" value="1"/>
</dbReference>
<keyword evidence="4" id="KW-1185">Reference proteome</keyword>
<reference evidence="3 4" key="1">
    <citation type="journal article" date="2018" name="Plant J.">
        <title>Genome sequences of Chlorella sorokiniana UTEX 1602 and Micractinium conductrix SAG 241.80: implications to maltose excretion by a green alga.</title>
        <authorList>
            <person name="Arriola M.B."/>
            <person name="Velmurugan N."/>
            <person name="Zhang Y."/>
            <person name="Plunkett M.H."/>
            <person name="Hondzo H."/>
            <person name="Barney B.M."/>
        </authorList>
    </citation>
    <scope>NUCLEOTIDE SEQUENCE [LARGE SCALE GENOMIC DNA]</scope>
    <source>
        <strain evidence="3 4">SAG 241.80</strain>
    </source>
</reference>
<dbReference type="Proteomes" id="UP000239649">
    <property type="component" value="Unassembled WGS sequence"/>
</dbReference>
<evidence type="ECO:0000313" key="4">
    <source>
        <dbReference type="Proteomes" id="UP000239649"/>
    </source>
</evidence>
<protein>
    <submittedName>
        <fullName evidence="3">UV radiation resistance-associated protein isoform X2</fullName>
    </submittedName>
</protein>
<accession>A0A2P6VI28</accession>
<dbReference type="Gene3D" id="3.40.50.1000">
    <property type="entry name" value="HAD superfamily/HAD-like"/>
    <property type="match status" value="1"/>
</dbReference>
<gene>
    <name evidence="3" type="ORF">C2E20_3174</name>
</gene>
<comment type="caution">
    <text evidence="3">The sequence shown here is derived from an EMBL/GenBank/DDBJ whole genome shotgun (WGS) entry which is preliminary data.</text>
</comment>
<dbReference type="GO" id="GO:0005768">
    <property type="term" value="C:endosome"/>
    <property type="evidence" value="ECO:0007669"/>
    <property type="project" value="TreeGrafter"/>
</dbReference>
<dbReference type="InterPro" id="IPR036412">
    <property type="entry name" value="HAD-like_sf"/>
</dbReference>
<feature type="compositionally biased region" description="Basic and acidic residues" evidence="2">
    <location>
        <begin position="153"/>
        <end position="170"/>
    </location>
</feature>
<dbReference type="GO" id="GO:0000149">
    <property type="term" value="F:SNARE binding"/>
    <property type="evidence" value="ECO:0007669"/>
    <property type="project" value="TreeGrafter"/>
</dbReference>
<dbReference type="GO" id="GO:0000323">
    <property type="term" value="C:lytic vacuole"/>
    <property type="evidence" value="ECO:0007669"/>
    <property type="project" value="TreeGrafter"/>
</dbReference>
<sequence>MAAEWHPARKLRQLESVAGRALLAGVGGKDGTPAALHCVTLAACDVAGGAWQVLYRSEAARGGNPEWRPLAWTDEQLLAVDPLLDGSDVQVLLALHAVEPCQSGGGSQEAAAGQADPTRPLLPAAADRPAFQLALPTAASTLAEAAAAEQQAEEARQQHQQTDTHQHTHQDQQQQAEQSPLASKQQAEQPRPLEQRGEAPVANGDAVKRASGGDNDQQQRGSMQDVQQQAADVKAKRVAAGTDSLPANGDAAAAEGAPLRSASEGPDAAADADGAAAAAAALAALEPAAAPSAAPSAAAEAASEEGSGSCVAAALAGTGCCPGRLVAAWQLGSLEALFPAGTDLAALQCPLHPNTLVLQLGDGAYLCPPPLQQEQERSVVPASHHASPLKRAAGGSSAAATVGDEAPAAPASPMRRGFASLLVSKLLRSAPNLQEVAGGSAGADAEWVKVDAGSDVESEAGSEGTTATAASRLTSATAASELPAGGVAGGGRGAAAAPAAALASGSGGTRVLTLAGVHQCIASLAALQGRLRDVAGRSQAVQAALEARLDPARRQREQAAALAALAGEAVRCRQRAAQVAVELGEVRSATAAVQKQGTVRAQALVTTLKVMQSADRRVSDAAASLAGEEGRGALAGAMRELVARRCQMVCQLGAIFQLGPAAVSILEAPPGGFLEERLEQQWAGAADPTLGYDAPSGFGSGGAVDGPSLYRQEMRLSIGGLEVRPSVWRRAFEDGGGSEGEPGEDRAAAMALGYVAQVVDRLAAYLGVPLRYPLALCGSRSAVVDSHPPVGAWLSAEAGAAGVRQPFFGRADSAAAAAAASDWGGPGGAGGGSRPAEFPLYCDSNRERPRFAVGVFLLNKDVIQLLQAHGISAAGPNCILHNLHKLLLAAQSALPHLPPALGAATAALRQRVPAPSSTFQTPCRPAMAQAPPSLPYTNTRLLTADELESEDSYYLPGTVVRLFHSPTSHPAVRQTLQGLAPRRVSLGALAVQSLVNKRGPDGVVGVIPGEERHSARLLALCESCHAAGEVLACTLPSADMVLVPRLPETAVKDGLYFLAYATNLKAVELCESLRQAKQVALVLDLDNTLVDAVSCSIAPNDWDLLDWRHVSVTNSYGRRIAAQYAPLPGGDAWSDEVWVMHWKVGRINCTFKVRVRRGWADLRHFLAANADKYCVFVCSKGKREYIQLLWLMLDPRGELIPQHDWDARLTSTYPDSLARAANKTSLTALGCYDITKPHVPTQVALPMMCLDDSTEAYEPEYDHSIMYVQEYRPSDLLEGDNGNVLRQARRKLEAFWTATCTSEGTFAWQAAQSFAVALMKTMQRNPMGSPDDLSYLQVRCAKQGEALWHQFTVREVFGEEGVFIPDDPAADPGPTARTYVTPESVLCAACQLPECKPGCPASGTAAESAGPAGARSVPARAAAAAEDAALSEGRSSEDSVLLGMPSPACSVLAPPPALHRVSPIYPSDASPSTEPAAKQQRLGGWGAPPADAAGQAAVARVSGPPGGASALAAALRGIGKGLMGEEDKEPPAPRPSGAALAAALAGISKGLLVDDGEEHPAAGMRQPPLPSAPPPARWELPSASPPPSGSQQQPQRAAPPAGGGGSGALSAALAAISKGLSEDGLL</sequence>
<feature type="region of interest" description="Disordered" evidence="2">
    <location>
        <begin position="1462"/>
        <end position="1491"/>
    </location>
</feature>
<proteinExistence type="predicted"/>
<dbReference type="PANTHER" id="PTHR15157">
    <property type="entry name" value="UV RADIATION RESISTANCE-ASSOCIATED GENE PROTEIN"/>
    <property type="match status" value="1"/>
</dbReference>
<dbReference type="OrthoDB" id="10249888at2759"/>
<keyword evidence="1" id="KW-0175">Coiled coil</keyword>